<name>A0ABW5E032_9BACT</name>
<protein>
    <submittedName>
        <fullName evidence="1">Uncharacterized protein</fullName>
    </submittedName>
</protein>
<accession>A0ABW5E032</accession>
<dbReference type="Proteomes" id="UP001597297">
    <property type="component" value="Unassembled WGS sequence"/>
</dbReference>
<evidence type="ECO:0000313" key="1">
    <source>
        <dbReference type="EMBL" id="MFD2275374.1"/>
    </source>
</evidence>
<gene>
    <name evidence="1" type="ORF">ACFSQZ_02730</name>
</gene>
<reference evidence="2" key="1">
    <citation type="journal article" date="2019" name="Int. J. Syst. Evol. Microbiol.">
        <title>The Global Catalogue of Microorganisms (GCM) 10K type strain sequencing project: providing services to taxonomists for standard genome sequencing and annotation.</title>
        <authorList>
            <consortium name="The Broad Institute Genomics Platform"/>
            <consortium name="The Broad Institute Genome Sequencing Center for Infectious Disease"/>
            <person name="Wu L."/>
            <person name="Ma J."/>
        </authorList>
    </citation>
    <scope>NUCLEOTIDE SEQUENCE [LARGE SCALE GENOMIC DNA]</scope>
    <source>
        <strain evidence="2">JCM 16545</strain>
    </source>
</reference>
<dbReference type="EMBL" id="JBHUJC010000006">
    <property type="protein sequence ID" value="MFD2275374.1"/>
    <property type="molecule type" value="Genomic_DNA"/>
</dbReference>
<comment type="caution">
    <text evidence="1">The sequence shown here is derived from an EMBL/GenBank/DDBJ whole genome shotgun (WGS) entry which is preliminary data.</text>
</comment>
<evidence type="ECO:0000313" key="2">
    <source>
        <dbReference type="Proteomes" id="UP001597297"/>
    </source>
</evidence>
<keyword evidence="2" id="KW-1185">Reference proteome</keyword>
<organism evidence="1 2">
    <name type="scientific">Rubritalea spongiae</name>
    <dbReference type="NCBI Taxonomy" id="430797"/>
    <lineage>
        <taxon>Bacteria</taxon>
        <taxon>Pseudomonadati</taxon>
        <taxon>Verrucomicrobiota</taxon>
        <taxon>Verrucomicrobiia</taxon>
        <taxon>Verrucomicrobiales</taxon>
        <taxon>Rubritaleaceae</taxon>
        <taxon>Rubritalea</taxon>
    </lineage>
</organism>
<dbReference type="RefSeq" id="WP_377136738.1">
    <property type="nucleotide sequence ID" value="NZ_JBHUJC010000006.1"/>
</dbReference>
<sequence>MNFPEIQKFMDDFDHSKNWIYRSEGRDFKGLSQYRYAIRKKPDDVARYWVRSGRNADDFKSLGIKYIRDGFELVSLQLFKDSSGTTRHQSVWFKYKIDSVEQDAAPNPLTVE</sequence>
<proteinExistence type="predicted"/>